<dbReference type="GeneID" id="95497655"/>
<gene>
    <name evidence="2" type="ORF">OHA91_16435</name>
</gene>
<evidence type="ECO:0000259" key="1">
    <source>
        <dbReference type="Pfam" id="PF14206"/>
    </source>
</evidence>
<dbReference type="RefSeq" id="WP_266498614.1">
    <property type="nucleotide sequence ID" value="NZ_CP108036.1"/>
</dbReference>
<dbReference type="Pfam" id="PF14206">
    <property type="entry name" value="Cys_rich_CPCC"/>
    <property type="match status" value="1"/>
</dbReference>
<dbReference type="EMBL" id="CP108036">
    <property type="protein sequence ID" value="WUN79960.1"/>
    <property type="molecule type" value="Genomic_DNA"/>
</dbReference>
<dbReference type="InterPro" id="IPR025983">
    <property type="entry name" value="Cys_rich_CPCC"/>
</dbReference>
<sequence length="103" mass="11131">MAIEEPPAGPSDTAGPLPCPCCFRRTLAKRADFEICPECGWEDDGQDDADAHLVRGGPNGSLSLAQARLDYLDEVAEESEESMAHGGDGLWISEARRRLSDVE</sequence>
<dbReference type="Proteomes" id="UP001432312">
    <property type="component" value="Chromosome"/>
</dbReference>
<feature type="domain" description="Cysteine-rich CPCC" evidence="1">
    <location>
        <begin position="18"/>
        <end position="77"/>
    </location>
</feature>
<reference evidence="2" key="1">
    <citation type="submission" date="2022-10" db="EMBL/GenBank/DDBJ databases">
        <title>The complete genomes of actinobacterial strains from the NBC collection.</title>
        <authorList>
            <person name="Joergensen T.S."/>
            <person name="Alvarez Arevalo M."/>
            <person name="Sterndorff E.B."/>
            <person name="Faurdal D."/>
            <person name="Vuksanovic O."/>
            <person name="Mourched A.-S."/>
            <person name="Charusanti P."/>
            <person name="Shaw S."/>
            <person name="Blin K."/>
            <person name="Weber T."/>
        </authorList>
    </citation>
    <scope>NUCLEOTIDE SEQUENCE</scope>
    <source>
        <strain evidence="2">NBC_00303</strain>
    </source>
</reference>
<evidence type="ECO:0000313" key="2">
    <source>
        <dbReference type="EMBL" id="WUN79960.1"/>
    </source>
</evidence>
<evidence type="ECO:0000313" key="3">
    <source>
        <dbReference type="Proteomes" id="UP001432312"/>
    </source>
</evidence>
<name>A0ABZ1QBX2_9ACTN</name>
<keyword evidence="3" id="KW-1185">Reference proteome</keyword>
<accession>A0ABZ1QBX2</accession>
<protein>
    <submittedName>
        <fullName evidence="2">CPCC family cysteine-rich protein</fullName>
    </submittedName>
</protein>
<proteinExistence type="predicted"/>
<organism evidence="2 3">
    <name type="scientific">Streptomyces erythrochromogenes</name>
    <dbReference type="NCBI Taxonomy" id="285574"/>
    <lineage>
        <taxon>Bacteria</taxon>
        <taxon>Bacillati</taxon>
        <taxon>Actinomycetota</taxon>
        <taxon>Actinomycetes</taxon>
        <taxon>Kitasatosporales</taxon>
        <taxon>Streptomycetaceae</taxon>
        <taxon>Streptomyces</taxon>
    </lineage>
</organism>